<sequence>MIDWNPIRTVLLDMDGTLLDLHFDNHFFLEHMPRRYAEHTGLSLEEARETLLARYRQVEGTMDWYCLDYWTRELGMDVAVLKQEVEHLIQVHPHVESFLRAVRAGGRRTVLVTNAHTKSLTLKMERTRLGEDFDRIVCAHDFGVPKENPDFWPHLQTVEPFEPGSTILVDDSLAVLRSARRYGIGQLLAVRRPDSRQPLREITEFDAITSFRDIMPPSA</sequence>
<dbReference type="EMBL" id="QPJY01000001">
    <property type="protein sequence ID" value="RCX33352.1"/>
    <property type="molecule type" value="Genomic_DNA"/>
</dbReference>
<dbReference type="RefSeq" id="WP_114278200.1">
    <property type="nucleotide sequence ID" value="NZ_QPJY01000001.1"/>
</dbReference>
<dbReference type="InterPro" id="IPR006439">
    <property type="entry name" value="HAD-SF_hydro_IA"/>
</dbReference>
<accession>A0A369CH03</accession>
<dbReference type="InterPro" id="IPR050155">
    <property type="entry name" value="HAD-like_hydrolase_sf"/>
</dbReference>
<dbReference type="Gene3D" id="3.40.50.1000">
    <property type="entry name" value="HAD superfamily/HAD-like"/>
    <property type="match status" value="1"/>
</dbReference>
<dbReference type="SFLD" id="SFLDS00003">
    <property type="entry name" value="Haloacid_Dehalogenase"/>
    <property type="match status" value="1"/>
</dbReference>
<dbReference type="PANTHER" id="PTHR43434:SF3">
    <property type="entry name" value="GMP_IMP NUCLEOTIDASE YRFG"/>
    <property type="match status" value="1"/>
</dbReference>
<dbReference type="GO" id="GO:0005829">
    <property type="term" value="C:cytosol"/>
    <property type="evidence" value="ECO:0007669"/>
    <property type="project" value="TreeGrafter"/>
</dbReference>
<dbReference type="GO" id="GO:0006281">
    <property type="term" value="P:DNA repair"/>
    <property type="evidence" value="ECO:0007669"/>
    <property type="project" value="TreeGrafter"/>
</dbReference>
<evidence type="ECO:0000313" key="1">
    <source>
        <dbReference type="EMBL" id="RCX33352.1"/>
    </source>
</evidence>
<dbReference type="SFLD" id="SFLDG01129">
    <property type="entry name" value="C1.5:_HAD__Beta-PGM__Phosphata"/>
    <property type="match status" value="1"/>
</dbReference>
<dbReference type="CDD" id="cd01427">
    <property type="entry name" value="HAD_like"/>
    <property type="match status" value="1"/>
</dbReference>
<name>A0A369CH03_9GAMM</name>
<dbReference type="NCBIfam" id="NF011564">
    <property type="entry name" value="PRK14988.1"/>
    <property type="match status" value="1"/>
</dbReference>
<comment type="caution">
    <text evidence="1">The sequence shown here is derived from an EMBL/GenBank/DDBJ whole genome shotgun (WGS) entry which is preliminary data.</text>
</comment>
<dbReference type="OrthoDB" id="9773910at2"/>
<dbReference type="PANTHER" id="PTHR43434">
    <property type="entry name" value="PHOSPHOGLYCOLATE PHOSPHATASE"/>
    <property type="match status" value="1"/>
</dbReference>
<evidence type="ECO:0000313" key="2">
    <source>
        <dbReference type="Proteomes" id="UP000252707"/>
    </source>
</evidence>
<gene>
    <name evidence="1" type="ORF">DFQ59_101653</name>
</gene>
<keyword evidence="2" id="KW-1185">Reference proteome</keyword>
<dbReference type="InterPro" id="IPR023214">
    <property type="entry name" value="HAD_sf"/>
</dbReference>
<keyword evidence="1" id="KW-0378">Hydrolase</keyword>
<dbReference type="SUPFAM" id="SSF56784">
    <property type="entry name" value="HAD-like"/>
    <property type="match status" value="1"/>
</dbReference>
<protein>
    <submittedName>
        <fullName evidence="1">Putative hydrolase of the HAD superfamily</fullName>
    </submittedName>
</protein>
<reference evidence="1 2" key="1">
    <citation type="submission" date="2018-07" db="EMBL/GenBank/DDBJ databases">
        <title>Genomic Encyclopedia of Type Strains, Phase IV (KMG-IV): sequencing the most valuable type-strain genomes for metagenomic binning, comparative biology and taxonomic classification.</title>
        <authorList>
            <person name="Goeker M."/>
        </authorList>
    </citation>
    <scope>NUCLEOTIDE SEQUENCE [LARGE SCALE GENOMIC DNA]</scope>
    <source>
        <strain evidence="1 2">DSM 26407</strain>
    </source>
</reference>
<dbReference type="Proteomes" id="UP000252707">
    <property type="component" value="Unassembled WGS sequence"/>
</dbReference>
<dbReference type="Pfam" id="PF00702">
    <property type="entry name" value="Hydrolase"/>
    <property type="match status" value="1"/>
</dbReference>
<organism evidence="1 2">
    <name type="scientific">Thioalbus denitrificans</name>
    <dbReference type="NCBI Taxonomy" id="547122"/>
    <lineage>
        <taxon>Bacteria</taxon>
        <taxon>Pseudomonadati</taxon>
        <taxon>Pseudomonadota</taxon>
        <taxon>Gammaproteobacteria</taxon>
        <taxon>Chromatiales</taxon>
        <taxon>Ectothiorhodospiraceae</taxon>
        <taxon>Thioalbus</taxon>
    </lineage>
</organism>
<proteinExistence type="predicted"/>
<dbReference type="GO" id="GO:0008967">
    <property type="term" value="F:phosphoglycolate phosphatase activity"/>
    <property type="evidence" value="ECO:0007669"/>
    <property type="project" value="TreeGrafter"/>
</dbReference>
<dbReference type="AlphaFoldDB" id="A0A369CH03"/>
<dbReference type="NCBIfam" id="TIGR01509">
    <property type="entry name" value="HAD-SF-IA-v3"/>
    <property type="match status" value="1"/>
</dbReference>
<dbReference type="PRINTS" id="PR00413">
    <property type="entry name" value="HADHALOGNASE"/>
</dbReference>
<dbReference type="InterPro" id="IPR036412">
    <property type="entry name" value="HAD-like_sf"/>
</dbReference>